<sequence>MSNNKTRSALRAGLQQEDAAVAERLPEVAQGGAPAPEANASPARKPAAKRAAATKAKPVEARPAAAAAEKAEVAKAAPAKDGAAGAPAAKPARRRAAPKAAVPVIEAVVAEAAAAKAELEAARKDKREKVVRDSFSLPKREHALIKTLRTRLATSGRLASKSEVLRAGLVLLAERTGDELALLVESLAVVPKGKGKK</sequence>
<name>A0A7X7R7Z0_9RHOO</name>
<evidence type="ECO:0000313" key="2">
    <source>
        <dbReference type="EMBL" id="NLF54029.1"/>
    </source>
</evidence>
<dbReference type="AlphaFoldDB" id="A0A7X7R7Z0"/>
<evidence type="ECO:0000256" key="1">
    <source>
        <dbReference type="SAM" id="MobiDB-lite"/>
    </source>
</evidence>
<gene>
    <name evidence="2" type="ORF">GX576_06475</name>
</gene>
<dbReference type="EMBL" id="JAAYYV010000171">
    <property type="protein sequence ID" value="NLF54029.1"/>
    <property type="molecule type" value="Genomic_DNA"/>
</dbReference>
<organism evidence="2 3">
    <name type="scientific">Thauera phenolivorans</name>
    <dbReference type="NCBI Taxonomy" id="1792543"/>
    <lineage>
        <taxon>Bacteria</taxon>
        <taxon>Pseudomonadati</taxon>
        <taxon>Pseudomonadota</taxon>
        <taxon>Betaproteobacteria</taxon>
        <taxon>Rhodocyclales</taxon>
        <taxon>Zoogloeaceae</taxon>
        <taxon>Thauera</taxon>
    </lineage>
</organism>
<dbReference type="Proteomes" id="UP000536534">
    <property type="component" value="Unassembled WGS sequence"/>
</dbReference>
<comment type="caution">
    <text evidence="2">The sequence shown here is derived from an EMBL/GenBank/DDBJ whole genome shotgun (WGS) entry which is preliminary data.</text>
</comment>
<reference evidence="2 3" key="1">
    <citation type="journal article" date="2020" name="Biotechnol. Biofuels">
        <title>New insights from the biogas microbiome by comprehensive genome-resolved metagenomics of nearly 1600 species originating from multiple anaerobic digesters.</title>
        <authorList>
            <person name="Campanaro S."/>
            <person name="Treu L."/>
            <person name="Rodriguez-R L.M."/>
            <person name="Kovalovszki A."/>
            <person name="Ziels R.M."/>
            <person name="Maus I."/>
            <person name="Zhu X."/>
            <person name="Kougias P.G."/>
            <person name="Basile A."/>
            <person name="Luo G."/>
            <person name="Schluter A."/>
            <person name="Konstantinidis K.T."/>
            <person name="Angelidaki I."/>
        </authorList>
    </citation>
    <scope>NUCLEOTIDE SEQUENCE [LARGE SCALE GENOMIC DNA]</scope>
    <source>
        <strain evidence="2">AS06rmzACSIP_256</strain>
    </source>
</reference>
<feature type="region of interest" description="Disordered" evidence="1">
    <location>
        <begin position="1"/>
        <end position="97"/>
    </location>
</feature>
<dbReference type="OrthoDB" id="9182647at2"/>
<dbReference type="RefSeq" id="WP_068807466.1">
    <property type="nucleotide sequence ID" value="NZ_MBFM01000003.1"/>
</dbReference>
<evidence type="ECO:0000313" key="3">
    <source>
        <dbReference type="Proteomes" id="UP000536534"/>
    </source>
</evidence>
<feature type="compositionally biased region" description="Low complexity" evidence="1">
    <location>
        <begin position="38"/>
        <end position="90"/>
    </location>
</feature>
<accession>A0A7X7R7Z0</accession>
<proteinExistence type="predicted"/>
<protein>
    <submittedName>
        <fullName evidence="2">Uncharacterized protein</fullName>
    </submittedName>
</protein>